<organism evidence="1 2">
    <name type="scientific">Mytilus galloprovincialis</name>
    <name type="common">Mediterranean mussel</name>
    <dbReference type="NCBI Taxonomy" id="29158"/>
    <lineage>
        <taxon>Eukaryota</taxon>
        <taxon>Metazoa</taxon>
        <taxon>Spiralia</taxon>
        <taxon>Lophotrochozoa</taxon>
        <taxon>Mollusca</taxon>
        <taxon>Bivalvia</taxon>
        <taxon>Autobranchia</taxon>
        <taxon>Pteriomorphia</taxon>
        <taxon>Mytilida</taxon>
        <taxon>Mytiloidea</taxon>
        <taxon>Mytilidae</taxon>
        <taxon>Mytilinae</taxon>
        <taxon>Mytilus</taxon>
    </lineage>
</organism>
<comment type="caution">
    <text evidence="1">The sequence shown here is derived from an EMBL/GenBank/DDBJ whole genome shotgun (WGS) entry which is preliminary data.</text>
</comment>
<accession>A0A8B6CEZ3</accession>
<evidence type="ECO:0000313" key="2">
    <source>
        <dbReference type="Proteomes" id="UP000596742"/>
    </source>
</evidence>
<name>A0A8B6CEZ3_MYTGA</name>
<gene>
    <name evidence="1" type="ORF">MGAL_10B023749</name>
</gene>
<proteinExistence type="predicted"/>
<dbReference type="AlphaFoldDB" id="A0A8B6CEZ3"/>
<protein>
    <submittedName>
        <fullName evidence="1">Uncharacterized protein</fullName>
    </submittedName>
</protein>
<dbReference type="Proteomes" id="UP000596742">
    <property type="component" value="Unassembled WGS sequence"/>
</dbReference>
<keyword evidence="2" id="KW-1185">Reference proteome</keyword>
<evidence type="ECO:0000313" key="1">
    <source>
        <dbReference type="EMBL" id="VDI03666.1"/>
    </source>
</evidence>
<sequence length="113" mass="13158">MAPAYSFLLDKPQGNGGTTITNQYLTVSKLYEEMKLQQADTANMRQEALKLRHDTNTSFTLLTSQLQQKFDHFDKKLAEIARQNDSNSDFINLEQKYIQLEQKYSNLEQNYIT</sequence>
<dbReference type="EMBL" id="UYJE01001613">
    <property type="protein sequence ID" value="VDI03666.1"/>
    <property type="molecule type" value="Genomic_DNA"/>
</dbReference>
<reference evidence="1" key="1">
    <citation type="submission" date="2018-11" db="EMBL/GenBank/DDBJ databases">
        <authorList>
            <person name="Alioto T."/>
            <person name="Alioto T."/>
        </authorList>
    </citation>
    <scope>NUCLEOTIDE SEQUENCE</scope>
</reference>